<reference evidence="2 3" key="1">
    <citation type="submission" date="2017-05" db="EMBL/GenBank/DDBJ databases">
        <title>The complete genome sequence of Deinococcus ficus isolated from the rhizosphere of the Ficus religiosa L. in Taiwan.</title>
        <authorList>
            <person name="Wu K.-M."/>
            <person name="Liao T.-L."/>
            <person name="Liu Y.-M."/>
            <person name="Young C.-C."/>
            <person name="Tsai S.-F."/>
        </authorList>
    </citation>
    <scope>NUCLEOTIDE SEQUENCE [LARGE SCALE GENOMIC DNA]</scope>
    <source>
        <strain evidence="2 3">CC-FR2-10</strain>
        <plasmid evidence="3">pdfi2</plasmid>
    </source>
</reference>
<keyword evidence="2" id="KW-0614">Plasmid</keyword>
<dbReference type="SUPFAM" id="SSF50974">
    <property type="entry name" value="Nitrous oxide reductase, N-terminal domain"/>
    <property type="match status" value="1"/>
</dbReference>
<dbReference type="PANTHER" id="PTHR47197:SF3">
    <property type="entry name" value="DIHYDRO-HEME D1 DEHYDROGENASE"/>
    <property type="match status" value="1"/>
</dbReference>
<dbReference type="AlphaFoldDB" id="A0A221T1U5"/>
<evidence type="ECO:0000313" key="3">
    <source>
        <dbReference type="Proteomes" id="UP000259030"/>
    </source>
</evidence>
<dbReference type="Gene3D" id="2.130.10.10">
    <property type="entry name" value="YVTN repeat-like/Quinoprotein amine dehydrogenase"/>
    <property type="match status" value="2"/>
</dbReference>
<dbReference type="KEGG" id="dfc:DFI_16715"/>
<evidence type="ECO:0000256" key="1">
    <source>
        <dbReference type="SAM" id="SignalP"/>
    </source>
</evidence>
<dbReference type="InterPro" id="IPR015943">
    <property type="entry name" value="WD40/YVTN_repeat-like_dom_sf"/>
</dbReference>
<keyword evidence="1" id="KW-0732">Signal</keyword>
<feature type="signal peptide" evidence="1">
    <location>
        <begin position="1"/>
        <end position="26"/>
    </location>
</feature>
<name>A0A221T1U5_9DEIO</name>
<proteinExistence type="predicted"/>
<evidence type="ECO:0008006" key="4">
    <source>
        <dbReference type="Google" id="ProtNLM"/>
    </source>
</evidence>
<geneLocation type="plasmid" evidence="3">
    <name>pdfi2</name>
</geneLocation>
<organism evidence="2 3">
    <name type="scientific">Deinococcus ficus</name>
    <dbReference type="NCBI Taxonomy" id="317577"/>
    <lineage>
        <taxon>Bacteria</taxon>
        <taxon>Thermotogati</taxon>
        <taxon>Deinococcota</taxon>
        <taxon>Deinococci</taxon>
        <taxon>Deinococcales</taxon>
        <taxon>Deinococcaceae</taxon>
        <taxon>Deinococcus</taxon>
    </lineage>
</organism>
<dbReference type="RefSeq" id="WP_051307546.1">
    <property type="nucleotide sequence ID" value="NZ_CP021083.1"/>
</dbReference>
<dbReference type="InterPro" id="IPR051200">
    <property type="entry name" value="Host-pathogen_enzymatic-act"/>
</dbReference>
<dbReference type="STRING" id="317577.GCA_000419625_03414"/>
<dbReference type="EMBL" id="CP021083">
    <property type="protein sequence ID" value="ASN82836.1"/>
    <property type="molecule type" value="Genomic_DNA"/>
</dbReference>
<dbReference type="Proteomes" id="UP000259030">
    <property type="component" value="Plasmid pDFI2"/>
</dbReference>
<evidence type="ECO:0000313" key="2">
    <source>
        <dbReference type="EMBL" id="ASN82836.1"/>
    </source>
</evidence>
<keyword evidence="3" id="KW-1185">Reference proteome</keyword>
<protein>
    <recommendedName>
        <fullName evidence="4">YncE family protein</fullName>
    </recommendedName>
</protein>
<dbReference type="PANTHER" id="PTHR47197">
    <property type="entry name" value="PROTEIN NIRF"/>
    <property type="match status" value="1"/>
</dbReference>
<sequence length="405" mass="41247">MPVRFPIRTLTLTALTAALLPVAALAQAPVTPPPAPSAAEATQVTRLVVGDGRTHTLTVLDAETGNSLGAFGTPGKLSGLYAGPGGTLAYALHRDDHRVTVLHSGLGRVSHGDHDDLVLGAPHVLATLNTGPKPTHFFTHGDRIVIFNDGNGTTSLFGEATLGLTNDMTVLKAAQPDHGAPALLGDTLLVGMLALNQVDAFDVRGGQLLRSFPGCPGVHGEAVRANTAYFGCQDGVLAVTVAGKTLSSVKLTPPSGAPEGTRVGTVAAHDASARVYGNFGNGLVSWTAAARTLTALPLPAAPLKFVFSDDGKTLVVLTANGQLHRVDAGTARVTASLPVVAAFDAADKAAVRPALAVGGDRAYVTSPSTGEVLVVRLADLGVVRRVKVGGTPAFLALTGVSGTRH</sequence>
<feature type="chain" id="PRO_5011235265" description="YncE family protein" evidence="1">
    <location>
        <begin position="27"/>
        <end position="405"/>
    </location>
</feature>
<gene>
    <name evidence="2" type="ORF">DFI_16715</name>
</gene>
<accession>A0A221T1U5</accession>
<dbReference type="InterPro" id="IPR011045">
    <property type="entry name" value="N2O_reductase_N"/>
</dbReference>